<reference evidence="1 2" key="1">
    <citation type="submission" date="2014-02" db="EMBL/GenBank/DDBJ databases">
        <title>Comparative genomics and transcriptomics to identify genetic mechanisms underlying the emergence of carbapenem resistant Acinetobacter baumannii (CRAb).</title>
        <authorList>
            <person name="Harris A.D."/>
            <person name="Johnson K.J."/>
            <person name="George J."/>
            <person name="Shefchek K."/>
            <person name="Daugherty S.C."/>
            <person name="Parankush S."/>
            <person name="Sadzewicz L."/>
            <person name="Tallon L."/>
            <person name="Sengamalay N."/>
            <person name="Hazen T.H."/>
            <person name="Rasko D.A."/>
        </authorList>
    </citation>
    <scope>NUCLEOTIDE SEQUENCE [LARGE SCALE GENOMIC DNA]</scope>
    <source>
        <strain evidence="1 2">99063</strain>
    </source>
</reference>
<dbReference type="AlphaFoldDB" id="A0A009SA64"/>
<accession>A0A009SA64</accession>
<sequence length="33" mass="3976">MTFKNNKQIIKIPENSKINKMQQNMVVMYQFGE</sequence>
<dbReference type="Proteomes" id="UP000020735">
    <property type="component" value="Unassembled WGS sequence"/>
</dbReference>
<proteinExistence type="predicted"/>
<feature type="non-terminal residue" evidence="1">
    <location>
        <position position="33"/>
    </location>
</feature>
<name>A0A009SA64_ACIBA</name>
<evidence type="ECO:0000313" key="1">
    <source>
        <dbReference type="EMBL" id="EXC49923.1"/>
    </source>
</evidence>
<evidence type="ECO:0000313" key="2">
    <source>
        <dbReference type="Proteomes" id="UP000020735"/>
    </source>
</evidence>
<protein>
    <submittedName>
        <fullName evidence="1">Uncharacterized protein</fullName>
    </submittedName>
</protein>
<comment type="caution">
    <text evidence="1">The sequence shown here is derived from an EMBL/GenBank/DDBJ whole genome shotgun (WGS) entry which is preliminary data.</text>
</comment>
<organism evidence="1 2">
    <name type="scientific">Acinetobacter baumannii 99063</name>
    <dbReference type="NCBI Taxonomy" id="1310630"/>
    <lineage>
        <taxon>Bacteria</taxon>
        <taxon>Pseudomonadati</taxon>
        <taxon>Pseudomonadota</taxon>
        <taxon>Gammaproteobacteria</taxon>
        <taxon>Moraxellales</taxon>
        <taxon>Moraxellaceae</taxon>
        <taxon>Acinetobacter</taxon>
        <taxon>Acinetobacter calcoaceticus/baumannii complex</taxon>
    </lineage>
</organism>
<dbReference type="EMBL" id="JEXJ01000047">
    <property type="protein sequence ID" value="EXC49923.1"/>
    <property type="molecule type" value="Genomic_DNA"/>
</dbReference>
<gene>
    <name evidence="1" type="ORF">J529_2690</name>
</gene>